<accession>A0A511HSY2</accession>
<dbReference type="Proteomes" id="UP000321224">
    <property type="component" value="Unassembled WGS sequence"/>
</dbReference>
<gene>
    <name evidence="2" type="ORF">MVI01_73930</name>
</gene>
<sequence length="148" mass="16439">MDLPGETQAWQAHSPIEASHMSYRVTIVPELSEAYEQLPPSERQTIQERLDMLAAAAEDSAQSPPKLKRPHAKELAVVSPGTHRVFLGDQWIAYRVQAEDRTLQLLDFGCWSMSPLARQAPPAAEWHSSGHQEDGWDNEGGGSPPYNP</sequence>
<organism evidence="2 3">
    <name type="scientific">Myxococcus virescens</name>
    <dbReference type="NCBI Taxonomy" id="83456"/>
    <lineage>
        <taxon>Bacteria</taxon>
        <taxon>Pseudomonadati</taxon>
        <taxon>Myxococcota</taxon>
        <taxon>Myxococcia</taxon>
        <taxon>Myxococcales</taxon>
        <taxon>Cystobacterineae</taxon>
        <taxon>Myxococcaceae</taxon>
        <taxon>Myxococcus</taxon>
    </lineage>
</organism>
<feature type="compositionally biased region" description="Gly residues" evidence="1">
    <location>
        <begin position="138"/>
        <end position="148"/>
    </location>
</feature>
<evidence type="ECO:0000256" key="1">
    <source>
        <dbReference type="SAM" id="MobiDB-lite"/>
    </source>
</evidence>
<name>A0A511HSY2_9BACT</name>
<dbReference type="EMBL" id="BJVY01000091">
    <property type="protein sequence ID" value="GEL75609.1"/>
    <property type="molecule type" value="Genomic_DNA"/>
</dbReference>
<reference evidence="2 3" key="1">
    <citation type="submission" date="2019-07" db="EMBL/GenBank/DDBJ databases">
        <title>Whole genome shotgun sequence of Myxococcus virescens NBRC 100334.</title>
        <authorList>
            <person name="Hosoyama A."/>
            <person name="Uohara A."/>
            <person name="Ohji S."/>
            <person name="Ichikawa N."/>
        </authorList>
    </citation>
    <scope>NUCLEOTIDE SEQUENCE [LARGE SCALE GENOMIC DNA]</scope>
    <source>
        <strain evidence="2 3">NBRC 100334</strain>
    </source>
</reference>
<dbReference type="AlphaFoldDB" id="A0A511HSY2"/>
<comment type="caution">
    <text evidence="2">The sequence shown here is derived from an EMBL/GenBank/DDBJ whole genome shotgun (WGS) entry which is preliminary data.</text>
</comment>
<proteinExistence type="predicted"/>
<feature type="region of interest" description="Disordered" evidence="1">
    <location>
        <begin position="119"/>
        <end position="148"/>
    </location>
</feature>
<evidence type="ECO:0000313" key="3">
    <source>
        <dbReference type="Proteomes" id="UP000321224"/>
    </source>
</evidence>
<evidence type="ECO:0000313" key="2">
    <source>
        <dbReference type="EMBL" id="GEL75609.1"/>
    </source>
</evidence>
<protein>
    <submittedName>
        <fullName evidence="2">Uncharacterized protein</fullName>
    </submittedName>
</protein>